<dbReference type="EMBL" id="SMJW01000001">
    <property type="protein sequence ID" value="TDC20443.1"/>
    <property type="molecule type" value="Genomic_DNA"/>
</dbReference>
<evidence type="ECO:0000259" key="7">
    <source>
        <dbReference type="PROSITE" id="PS51077"/>
    </source>
</evidence>
<dbReference type="SUPFAM" id="SSF46785">
    <property type="entry name" value="Winged helix' DNA-binding domain"/>
    <property type="match status" value="1"/>
</dbReference>
<gene>
    <name evidence="9" type="ORF">E1284_00660</name>
</gene>
<evidence type="ECO:0000256" key="5">
    <source>
        <dbReference type="ARBA" id="ARBA00058938"/>
    </source>
</evidence>
<sequence length="244" mass="26094">MIDRAFAVLRAFDADHRALPLARLAQRTGLPRSTALRLARKLTEAGALERLDDGRYVIGLRLLEIASLAPRGHGLRAVAMPYLEDLFHVTRQHIVLAVRDGTEALLVERLSAHNASPALYRVGGRMPLARTGVGLALLAHAPADVQEQILGDFKPGHGRDEVRTAEDLRRVLAEVRRGGYAIVSQAEPLPHTAAAAPVRDADGVVAAVSVVAPSIDFDAAVYVPAVRAAARAISREMNGGRQAG</sequence>
<dbReference type="InterPro" id="IPR005471">
    <property type="entry name" value="Tscrpt_reg_IclR_N"/>
</dbReference>
<dbReference type="PANTHER" id="PTHR30136:SF24">
    <property type="entry name" value="HTH-TYPE TRANSCRIPTIONAL REPRESSOR ALLR"/>
    <property type="match status" value="1"/>
</dbReference>
<protein>
    <recommendedName>
        <fullName evidence="6">Glycerol operon regulatory protein</fullName>
    </recommendedName>
</protein>
<feature type="domain" description="HTH iclR-type" evidence="7">
    <location>
        <begin position="1"/>
        <end position="60"/>
    </location>
</feature>
<dbReference type="GO" id="GO:0006071">
    <property type="term" value="P:glycerol metabolic process"/>
    <property type="evidence" value="ECO:0007669"/>
    <property type="project" value="UniProtKB-KW"/>
</dbReference>
<evidence type="ECO:0000259" key="8">
    <source>
        <dbReference type="PROSITE" id="PS51078"/>
    </source>
</evidence>
<dbReference type="InterPro" id="IPR036390">
    <property type="entry name" value="WH_DNA-bd_sf"/>
</dbReference>
<dbReference type="InterPro" id="IPR050707">
    <property type="entry name" value="HTH_MetabolicPath_Reg"/>
</dbReference>
<dbReference type="PROSITE" id="PS51078">
    <property type="entry name" value="ICLR_ED"/>
    <property type="match status" value="1"/>
</dbReference>
<evidence type="ECO:0000256" key="1">
    <source>
        <dbReference type="ARBA" id="ARBA00022798"/>
    </source>
</evidence>
<dbReference type="Pfam" id="PF01614">
    <property type="entry name" value="IclR_C"/>
    <property type="match status" value="1"/>
</dbReference>
<dbReference type="SMART" id="SM00346">
    <property type="entry name" value="HTH_ICLR"/>
    <property type="match status" value="1"/>
</dbReference>
<dbReference type="InterPro" id="IPR036388">
    <property type="entry name" value="WH-like_DNA-bd_sf"/>
</dbReference>
<dbReference type="GO" id="GO:0045892">
    <property type="term" value="P:negative regulation of DNA-templated transcription"/>
    <property type="evidence" value="ECO:0007669"/>
    <property type="project" value="TreeGrafter"/>
</dbReference>
<accession>A0A4R4PF51</accession>
<evidence type="ECO:0000313" key="9">
    <source>
        <dbReference type="EMBL" id="TDC20443.1"/>
    </source>
</evidence>
<dbReference type="InterPro" id="IPR029016">
    <property type="entry name" value="GAF-like_dom_sf"/>
</dbReference>
<dbReference type="FunFam" id="1.10.10.10:FF:000056">
    <property type="entry name" value="IclR family transcriptional regulator"/>
    <property type="match status" value="1"/>
</dbReference>
<evidence type="ECO:0000313" key="10">
    <source>
        <dbReference type="Proteomes" id="UP000295431"/>
    </source>
</evidence>
<evidence type="ECO:0000256" key="3">
    <source>
        <dbReference type="ARBA" id="ARBA00023125"/>
    </source>
</evidence>
<comment type="caution">
    <text evidence="9">The sequence shown here is derived from an EMBL/GenBank/DDBJ whole genome shotgun (WGS) entry which is preliminary data.</text>
</comment>
<evidence type="ECO:0000256" key="4">
    <source>
        <dbReference type="ARBA" id="ARBA00023163"/>
    </source>
</evidence>
<organism evidence="9 10">
    <name type="scientific">Actinomadura bangladeshensis</name>
    <dbReference type="NCBI Taxonomy" id="453573"/>
    <lineage>
        <taxon>Bacteria</taxon>
        <taxon>Bacillati</taxon>
        <taxon>Actinomycetota</taxon>
        <taxon>Actinomycetes</taxon>
        <taxon>Streptosporangiales</taxon>
        <taxon>Thermomonosporaceae</taxon>
        <taxon>Actinomadura</taxon>
    </lineage>
</organism>
<dbReference type="SUPFAM" id="SSF55781">
    <property type="entry name" value="GAF domain-like"/>
    <property type="match status" value="1"/>
</dbReference>
<dbReference type="InterPro" id="IPR014757">
    <property type="entry name" value="Tscrpt_reg_IclR_C"/>
</dbReference>
<dbReference type="PANTHER" id="PTHR30136">
    <property type="entry name" value="HELIX-TURN-HELIX TRANSCRIPTIONAL REGULATOR, ICLR FAMILY"/>
    <property type="match status" value="1"/>
</dbReference>
<name>A0A4R4PF51_9ACTN</name>
<dbReference type="Proteomes" id="UP000295431">
    <property type="component" value="Unassembled WGS sequence"/>
</dbReference>
<keyword evidence="3" id="KW-0238">DNA-binding</keyword>
<evidence type="ECO:0000256" key="2">
    <source>
        <dbReference type="ARBA" id="ARBA00023015"/>
    </source>
</evidence>
<dbReference type="OrthoDB" id="60629at2"/>
<dbReference type="Gene3D" id="1.10.10.10">
    <property type="entry name" value="Winged helix-like DNA-binding domain superfamily/Winged helix DNA-binding domain"/>
    <property type="match status" value="1"/>
</dbReference>
<dbReference type="GO" id="GO:0003700">
    <property type="term" value="F:DNA-binding transcription factor activity"/>
    <property type="evidence" value="ECO:0007669"/>
    <property type="project" value="TreeGrafter"/>
</dbReference>
<proteinExistence type="predicted"/>
<keyword evidence="1" id="KW-0319">Glycerol metabolism</keyword>
<reference evidence="9 10" key="1">
    <citation type="submission" date="2019-03" db="EMBL/GenBank/DDBJ databases">
        <title>Draft genome sequences of novel Actinobacteria.</title>
        <authorList>
            <person name="Sahin N."/>
            <person name="Ay H."/>
            <person name="Saygin H."/>
        </authorList>
    </citation>
    <scope>NUCLEOTIDE SEQUENCE [LARGE SCALE GENOMIC DNA]</scope>
    <source>
        <strain evidence="9 10">DSM 45347</strain>
    </source>
</reference>
<evidence type="ECO:0000256" key="6">
    <source>
        <dbReference type="ARBA" id="ARBA00070406"/>
    </source>
</evidence>
<dbReference type="PROSITE" id="PS51077">
    <property type="entry name" value="HTH_ICLR"/>
    <property type="match status" value="1"/>
</dbReference>
<dbReference type="Pfam" id="PF09339">
    <property type="entry name" value="HTH_IclR"/>
    <property type="match status" value="1"/>
</dbReference>
<keyword evidence="10" id="KW-1185">Reference proteome</keyword>
<dbReference type="Gene3D" id="3.30.450.40">
    <property type="match status" value="1"/>
</dbReference>
<comment type="function">
    <text evidence="5">May be an activator protein for the gylABX operon.</text>
</comment>
<dbReference type="AlphaFoldDB" id="A0A4R4PF51"/>
<keyword evidence="2" id="KW-0805">Transcription regulation</keyword>
<dbReference type="GO" id="GO:0003677">
    <property type="term" value="F:DNA binding"/>
    <property type="evidence" value="ECO:0007669"/>
    <property type="project" value="UniProtKB-KW"/>
</dbReference>
<keyword evidence="4" id="KW-0804">Transcription</keyword>
<feature type="domain" description="IclR-ED" evidence="8">
    <location>
        <begin position="61"/>
        <end position="239"/>
    </location>
</feature>